<proteinExistence type="predicted"/>
<evidence type="ECO:0000313" key="3">
    <source>
        <dbReference type="Proteomes" id="UP000245207"/>
    </source>
</evidence>
<keyword evidence="3" id="KW-1185">Reference proteome</keyword>
<comment type="caution">
    <text evidence="2">The sequence shown here is derived from an EMBL/GenBank/DDBJ whole genome shotgun (WGS) entry which is preliminary data.</text>
</comment>
<keyword evidence="2" id="KW-0548">Nucleotidyltransferase</keyword>
<gene>
    <name evidence="2" type="ORF">CTI12_AA411010</name>
</gene>
<dbReference type="EMBL" id="PKPP01006227">
    <property type="protein sequence ID" value="PWA57241.1"/>
    <property type="molecule type" value="Genomic_DNA"/>
</dbReference>
<dbReference type="AlphaFoldDB" id="A0A2U1M7L2"/>
<accession>A0A2U1M7L2</accession>
<dbReference type="GO" id="GO:0003964">
    <property type="term" value="F:RNA-directed DNA polymerase activity"/>
    <property type="evidence" value="ECO:0007669"/>
    <property type="project" value="UniProtKB-KW"/>
</dbReference>
<sequence>MAPVSICNKLESMRNQFFLGGESGEKKMSWVTWKKCLVSKKMGGLGIGSIFALNVGLLFKWLWRFLHNSSDLWIKVIKDLYGEYGGIFNDSMQRLSLSPWSGILSSVKSLKDKGIDLLSLCIRKLGNGISIRFWDEIWCGNSPLKNLFPRIYMLDNDRGCNVASRVSLQDWSYVLRRTVRGGIESAQLSDLQHLIRDVVLSDNNDSWNWSLDITKEKKMSWVTWKKYLVSKKMGGLGIGSIFALNVGLLFKWLWRFLHNSSDLWIKVIKDLYGEYGGIFNDSMQRLSLSPWSGILSSVKSLKDKGIDLLSLCIRKLGNGISIRFWDEIWCGNSPLKNLFPRIYMLDNDRGCNVASRVSLQDWSYVLRRTVRGGIESAQLSDLQHLIRDVVLSDNNDSWNWSLDITKAIPFRIRFSY</sequence>
<name>A0A2U1M7L2_ARTAN</name>
<keyword evidence="2" id="KW-0695">RNA-directed DNA polymerase</keyword>
<dbReference type="PANTHER" id="PTHR36617:SF5">
    <property type="entry name" value="OS05G0421675 PROTEIN"/>
    <property type="match status" value="1"/>
</dbReference>
<keyword evidence="2" id="KW-0808">Transferase</keyword>
<evidence type="ECO:0000256" key="1">
    <source>
        <dbReference type="SAM" id="Phobius"/>
    </source>
</evidence>
<protein>
    <submittedName>
        <fullName evidence="2">RNA-directed DNA polymerase, eukaryota, Reverse transcriptase zinc-binding domain protein</fullName>
    </submittedName>
</protein>
<evidence type="ECO:0000313" key="2">
    <source>
        <dbReference type="EMBL" id="PWA57241.1"/>
    </source>
</evidence>
<dbReference type="PANTHER" id="PTHR36617">
    <property type="entry name" value="PROTEIN, PUTATIVE-RELATED"/>
    <property type="match status" value="1"/>
</dbReference>
<keyword evidence="1" id="KW-0472">Membrane</keyword>
<reference evidence="2 3" key="1">
    <citation type="journal article" date="2018" name="Mol. Plant">
        <title>The genome of Artemisia annua provides insight into the evolution of Asteraceae family and artemisinin biosynthesis.</title>
        <authorList>
            <person name="Shen Q."/>
            <person name="Zhang L."/>
            <person name="Liao Z."/>
            <person name="Wang S."/>
            <person name="Yan T."/>
            <person name="Shi P."/>
            <person name="Liu M."/>
            <person name="Fu X."/>
            <person name="Pan Q."/>
            <person name="Wang Y."/>
            <person name="Lv Z."/>
            <person name="Lu X."/>
            <person name="Zhang F."/>
            <person name="Jiang W."/>
            <person name="Ma Y."/>
            <person name="Chen M."/>
            <person name="Hao X."/>
            <person name="Li L."/>
            <person name="Tang Y."/>
            <person name="Lv G."/>
            <person name="Zhou Y."/>
            <person name="Sun X."/>
            <person name="Brodelius P.E."/>
            <person name="Rose J.K.C."/>
            <person name="Tang K."/>
        </authorList>
    </citation>
    <scope>NUCLEOTIDE SEQUENCE [LARGE SCALE GENOMIC DNA]</scope>
    <source>
        <strain evidence="3">cv. Huhao1</strain>
        <tissue evidence="2">Leaf</tissue>
    </source>
</reference>
<keyword evidence="1" id="KW-1133">Transmembrane helix</keyword>
<dbReference type="Proteomes" id="UP000245207">
    <property type="component" value="Unassembled WGS sequence"/>
</dbReference>
<keyword evidence="1" id="KW-0812">Transmembrane</keyword>
<organism evidence="2 3">
    <name type="scientific">Artemisia annua</name>
    <name type="common">Sweet wormwood</name>
    <dbReference type="NCBI Taxonomy" id="35608"/>
    <lineage>
        <taxon>Eukaryota</taxon>
        <taxon>Viridiplantae</taxon>
        <taxon>Streptophyta</taxon>
        <taxon>Embryophyta</taxon>
        <taxon>Tracheophyta</taxon>
        <taxon>Spermatophyta</taxon>
        <taxon>Magnoliopsida</taxon>
        <taxon>eudicotyledons</taxon>
        <taxon>Gunneridae</taxon>
        <taxon>Pentapetalae</taxon>
        <taxon>asterids</taxon>
        <taxon>campanulids</taxon>
        <taxon>Asterales</taxon>
        <taxon>Asteraceae</taxon>
        <taxon>Asteroideae</taxon>
        <taxon>Anthemideae</taxon>
        <taxon>Artemisiinae</taxon>
        <taxon>Artemisia</taxon>
    </lineage>
</organism>
<feature type="transmembrane region" description="Helical" evidence="1">
    <location>
        <begin position="42"/>
        <end position="63"/>
    </location>
</feature>